<feature type="compositionally biased region" description="Basic and acidic residues" evidence="2">
    <location>
        <begin position="86"/>
        <end position="98"/>
    </location>
</feature>
<dbReference type="EMBL" id="SLXT01000007">
    <property type="protein sequence ID" value="TCP64953.1"/>
    <property type="molecule type" value="Genomic_DNA"/>
</dbReference>
<dbReference type="InterPro" id="IPR035901">
    <property type="entry name" value="GIY-YIG_endonuc_sf"/>
</dbReference>
<feature type="region of interest" description="Disordered" evidence="2">
    <location>
        <begin position="51"/>
        <end position="98"/>
    </location>
</feature>
<dbReference type="RefSeq" id="WP_131918696.1">
    <property type="nucleotide sequence ID" value="NZ_JAOQNU010000007.1"/>
</dbReference>
<dbReference type="PANTHER" id="PTHR34477">
    <property type="entry name" value="UPF0213 PROTEIN YHBQ"/>
    <property type="match status" value="1"/>
</dbReference>
<keyword evidence="4" id="KW-0540">Nuclease</keyword>
<organism evidence="4 5">
    <name type="scientific">Heliophilum fasciatum</name>
    <dbReference type="NCBI Taxonomy" id="35700"/>
    <lineage>
        <taxon>Bacteria</taxon>
        <taxon>Bacillati</taxon>
        <taxon>Bacillota</taxon>
        <taxon>Clostridia</taxon>
        <taxon>Eubacteriales</taxon>
        <taxon>Heliobacteriaceae</taxon>
        <taxon>Heliophilum</taxon>
    </lineage>
</organism>
<reference evidence="4 5" key="1">
    <citation type="submission" date="2019-03" db="EMBL/GenBank/DDBJ databases">
        <title>Genomic Encyclopedia of Type Strains, Phase IV (KMG-IV): sequencing the most valuable type-strain genomes for metagenomic binning, comparative biology and taxonomic classification.</title>
        <authorList>
            <person name="Goeker M."/>
        </authorList>
    </citation>
    <scope>NUCLEOTIDE SEQUENCE [LARGE SCALE GENOMIC DNA]</scope>
    <source>
        <strain evidence="4 5">DSM 11170</strain>
    </source>
</reference>
<proteinExistence type="inferred from homology"/>
<feature type="domain" description="GIY-YIG" evidence="3">
    <location>
        <begin position="1"/>
        <end position="75"/>
    </location>
</feature>
<evidence type="ECO:0000256" key="1">
    <source>
        <dbReference type="ARBA" id="ARBA00007435"/>
    </source>
</evidence>
<protein>
    <submittedName>
        <fullName evidence="4">Putative endonuclease</fullName>
    </submittedName>
</protein>
<accession>A0A4R2RP22</accession>
<dbReference type="PROSITE" id="PS50164">
    <property type="entry name" value="GIY_YIG"/>
    <property type="match status" value="1"/>
</dbReference>
<dbReference type="InterPro" id="IPR050190">
    <property type="entry name" value="UPF0213_domain"/>
</dbReference>
<sequence length="98" mass="11221">MVYTYIVRCADGTLYTGWTVDVPARMAAHNAGHGARYTRGRLPVTLVYTEEHPTRRQAQQREAAIKKLSRKAKEQLLQQTGETENDEKHKQFDCSKLT</sequence>
<evidence type="ECO:0000256" key="2">
    <source>
        <dbReference type="SAM" id="MobiDB-lite"/>
    </source>
</evidence>
<comment type="caution">
    <text evidence="4">The sequence shown here is derived from an EMBL/GenBank/DDBJ whole genome shotgun (WGS) entry which is preliminary data.</text>
</comment>
<dbReference type="Gene3D" id="3.40.1440.10">
    <property type="entry name" value="GIY-YIG endonuclease"/>
    <property type="match status" value="1"/>
</dbReference>
<keyword evidence="4" id="KW-0378">Hydrolase</keyword>
<keyword evidence="5" id="KW-1185">Reference proteome</keyword>
<gene>
    <name evidence="4" type="ORF">EDD73_10723</name>
</gene>
<dbReference type="SUPFAM" id="SSF82771">
    <property type="entry name" value="GIY-YIG endonuclease"/>
    <property type="match status" value="1"/>
</dbReference>
<dbReference type="InterPro" id="IPR000305">
    <property type="entry name" value="GIY-YIG_endonuc"/>
</dbReference>
<dbReference type="AlphaFoldDB" id="A0A4R2RP22"/>
<dbReference type="Pfam" id="PF01541">
    <property type="entry name" value="GIY-YIG"/>
    <property type="match status" value="1"/>
</dbReference>
<name>A0A4R2RP22_9FIRM</name>
<keyword evidence="4" id="KW-0255">Endonuclease</keyword>
<dbReference type="OrthoDB" id="9807770at2"/>
<dbReference type="GO" id="GO:0004519">
    <property type="term" value="F:endonuclease activity"/>
    <property type="evidence" value="ECO:0007669"/>
    <property type="project" value="UniProtKB-KW"/>
</dbReference>
<evidence type="ECO:0000313" key="5">
    <source>
        <dbReference type="Proteomes" id="UP000294813"/>
    </source>
</evidence>
<dbReference type="Proteomes" id="UP000294813">
    <property type="component" value="Unassembled WGS sequence"/>
</dbReference>
<dbReference type="CDD" id="cd10456">
    <property type="entry name" value="GIY-YIG_UPF0213"/>
    <property type="match status" value="1"/>
</dbReference>
<dbReference type="PANTHER" id="PTHR34477:SF1">
    <property type="entry name" value="UPF0213 PROTEIN YHBQ"/>
    <property type="match status" value="1"/>
</dbReference>
<evidence type="ECO:0000313" key="4">
    <source>
        <dbReference type="EMBL" id="TCP64953.1"/>
    </source>
</evidence>
<comment type="similarity">
    <text evidence="1">Belongs to the UPF0213 family.</text>
</comment>
<evidence type="ECO:0000259" key="3">
    <source>
        <dbReference type="PROSITE" id="PS50164"/>
    </source>
</evidence>